<dbReference type="InterPro" id="IPR032779">
    <property type="entry name" value="FliG_M"/>
</dbReference>
<name>A0A0P1EVL5_9RHOB</name>
<organism evidence="3 4">
    <name type="scientific">Thalassobacter stenotrophicus</name>
    <dbReference type="NCBI Taxonomy" id="266809"/>
    <lineage>
        <taxon>Bacteria</taxon>
        <taxon>Pseudomonadati</taxon>
        <taxon>Pseudomonadota</taxon>
        <taxon>Alphaproteobacteria</taxon>
        <taxon>Rhodobacterales</taxon>
        <taxon>Roseobacteraceae</taxon>
        <taxon>Thalassobacter</taxon>
    </lineage>
</organism>
<dbReference type="Gene3D" id="1.10.220.30">
    <property type="match status" value="1"/>
</dbReference>
<feature type="region of interest" description="Disordered" evidence="1">
    <location>
        <begin position="1"/>
        <end position="23"/>
    </location>
</feature>
<feature type="domain" description="Flagellar motor switch protein FliG middle" evidence="2">
    <location>
        <begin position="125"/>
        <end position="168"/>
    </location>
</feature>
<accession>A0A0P1EVL5</accession>
<reference evidence="3 4" key="1">
    <citation type="submission" date="2015-09" db="EMBL/GenBank/DDBJ databases">
        <authorList>
            <consortium name="Swine Surveillance"/>
        </authorList>
    </citation>
    <scope>NUCLEOTIDE SEQUENCE [LARGE SCALE GENOMIC DNA]</scope>
    <source>
        <strain evidence="3 4">CECT 5294</strain>
    </source>
</reference>
<protein>
    <recommendedName>
        <fullName evidence="2">Flagellar motor switch protein FliG middle domain-containing protein</fullName>
    </recommendedName>
</protein>
<dbReference type="STRING" id="266809.PM03_07675"/>
<sequence length="170" mass="18454">MTPDPQPAAEACPSPEARLPLEASNAERARILLALIDKQGGQDHLDDLTQKAKALQQQDRAAQGSPNTMPSRETLMQSARDLLARLEPSKKQMPPKPSPKPSNGMLAKPVVRSTIAALIEESDLPKEHPAVIAIVLQNQDAKTKAAVLRQLPGSLARRVQQSIERVRETA</sequence>
<dbReference type="Pfam" id="PF14841">
    <property type="entry name" value="FliG_M"/>
    <property type="match status" value="1"/>
</dbReference>
<dbReference type="EMBL" id="CYRX01000007">
    <property type="protein sequence ID" value="CUH58935.1"/>
    <property type="molecule type" value="Genomic_DNA"/>
</dbReference>
<feature type="region of interest" description="Disordered" evidence="1">
    <location>
        <begin position="44"/>
        <end position="107"/>
    </location>
</feature>
<gene>
    <name evidence="3" type="ORF">THS5294_00215</name>
</gene>
<dbReference type="RefSeq" id="WP_058122266.1">
    <property type="nucleotide sequence ID" value="NZ_CYRX01000007.1"/>
</dbReference>
<evidence type="ECO:0000256" key="1">
    <source>
        <dbReference type="SAM" id="MobiDB-lite"/>
    </source>
</evidence>
<evidence type="ECO:0000313" key="3">
    <source>
        <dbReference type="EMBL" id="CUH58935.1"/>
    </source>
</evidence>
<dbReference type="Proteomes" id="UP000051298">
    <property type="component" value="Unassembled WGS sequence"/>
</dbReference>
<evidence type="ECO:0000313" key="4">
    <source>
        <dbReference type="Proteomes" id="UP000051298"/>
    </source>
</evidence>
<proteinExistence type="predicted"/>
<feature type="compositionally biased region" description="Polar residues" evidence="1">
    <location>
        <begin position="55"/>
        <end position="77"/>
    </location>
</feature>
<evidence type="ECO:0000259" key="2">
    <source>
        <dbReference type="Pfam" id="PF14841"/>
    </source>
</evidence>
<dbReference type="AlphaFoldDB" id="A0A0P1EVL5"/>